<evidence type="ECO:0000313" key="3">
    <source>
        <dbReference type="Proteomes" id="UP000696485"/>
    </source>
</evidence>
<feature type="compositionally biased region" description="Pro residues" evidence="1">
    <location>
        <begin position="512"/>
        <end position="529"/>
    </location>
</feature>
<reference evidence="2" key="1">
    <citation type="journal article" date="2020" name="Fungal Divers.">
        <title>Resolving the Mortierellaceae phylogeny through synthesis of multi-gene phylogenetics and phylogenomics.</title>
        <authorList>
            <person name="Vandepol N."/>
            <person name="Liber J."/>
            <person name="Desiro A."/>
            <person name="Na H."/>
            <person name="Kennedy M."/>
            <person name="Barry K."/>
            <person name="Grigoriev I.V."/>
            <person name="Miller A.N."/>
            <person name="O'Donnell K."/>
            <person name="Stajich J.E."/>
            <person name="Bonito G."/>
        </authorList>
    </citation>
    <scope>NUCLEOTIDE SEQUENCE</scope>
    <source>
        <strain evidence="2">NVP1</strain>
    </source>
</reference>
<feature type="compositionally biased region" description="Acidic residues" evidence="1">
    <location>
        <begin position="346"/>
        <end position="367"/>
    </location>
</feature>
<feature type="compositionally biased region" description="Pro residues" evidence="1">
    <location>
        <begin position="619"/>
        <end position="641"/>
    </location>
</feature>
<name>A0A9P5SJ87_9FUNG</name>
<feature type="region of interest" description="Disordered" evidence="1">
    <location>
        <begin position="282"/>
        <end position="392"/>
    </location>
</feature>
<gene>
    <name evidence="2" type="ORF">BG006_006244</name>
</gene>
<dbReference type="PRINTS" id="PR01217">
    <property type="entry name" value="PRICHEXTENSN"/>
</dbReference>
<feature type="compositionally biased region" description="Basic and acidic residues" evidence="1">
    <location>
        <begin position="368"/>
        <end position="391"/>
    </location>
</feature>
<feature type="region of interest" description="Disordered" evidence="1">
    <location>
        <begin position="440"/>
        <end position="687"/>
    </location>
</feature>
<accession>A0A9P5SJ87</accession>
<dbReference type="PANTHER" id="PTHR16537">
    <property type="entry name" value="SJOEGREN SYNDROME/SCLERODERMA AUTOANTIGEN 1"/>
    <property type="match status" value="1"/>
</dbReference>
<keyword evidence="3" id="KW-1185">Reference proteome</keyword>
<feature type="region of interest" description="Disordered" evidence="1">
    <location>
        <begin position="44"/>
        <end position="242"/>
    </location>
</feature>
<feature type="compositionally biased region" description="Pro residues" evidence="1">
    <location>
        <begin position="473"/>
        <end position="497"/>
    </location>
</feature>
<feature type="compositionally biased region" description="Basic residues" evidence="1">
    <location>
        <begin position="667"/>
        <end position="682"/>
    </location>
</feature>
<feature type="compositionally biased region" description="Pro residues" evidence="1">
    <location>
        <begin position="217"/>
        <end position="226"/>
    </location>
</feature>
<dbReference type="PANTHER" id="PTHR16537:SF1">
    <property type="entry name" value="PROTEIN ZNRD2"/>
    <property type="match status" value="1"/>
</dbReference>
<dbReference type="InterPro" id="IPR051888">
    <property type="entry name" value="UPF0148_domain"/>
</dbReference>
<proteinExistence type="predicted"/>
<feature type="compositionally biased region" description="Low complexity" evidence="1">
    <location>
        <begin position="155"/>
        <end position="165"/>
    </location>
</feature>
<protein>
    <submittedName>
        <fullName evidence="2">Uncharacterized protein</fullName>
    </submittedName>
</protein>
<feature type="compositionally biased region" description="Polar residues" evidence="1">
    <location>
        <begin position="564"/>
        <end position="582"/>
    </location>
</feature>
<dbReference type="Proteomes" id="UP000696485">
    <property type="component" value="Unassembled WGS sequence"/>
</dbReference>
<evidence type="ECO:0000256" key="1">
    <source>
        <dbReference type="SAM" id="MobiDB-lite"/>
    </source>
</evidence>
<feature type="compositionally biased region" description="Low complexity" evidence="1">
    <location>
        <begin position="642"/>
        <end position="652"/>
    </location>
</feature>
<feature type="compositionally biased region" description="Polar residues" evidence="1">
    <location>
        <begin position="50"/>
        <end position="77"/>
    </location>
</feature>
<sequence>MGNYMLQGWALLNDGCPDCNTPLMRNREATNQICVNCELNPPIDPEETPSQEATPESPATTEPAVSTPITPPAQLTMTAPAPTSALPSVPGHGSFRPPSPVSQRTSVMDPMLEARRNLRPTGRLGGSPLPPSTPPPPRSSTPLPMPPMAPPPTSAAPAKPVSAPLGKASIPLPPGPPPATPLSPPPPPGTLMPQPVPRDMKRSPQSSIVISGNILPPSTPPPPPPNASDSLMFPAPPSEPPVVSTPIEVVHVQVEEAPSTQEPTKEIEEPTEAVVAVETVMTETVEQEEEEEEEKEVAIPEPMDTTEDSDGESRAPSQASQAFVTAAIEVLSTEAQEQGETKEEEPRDEDDEDKGAESDDDFEDAEEEVYKPTEEEIKAREAKREQSERASRLIGQKMLQGWAMLQDPCPNSDCHGVPLLRNRDKKEYCVVCENFFQREEDLEHGKYTIVPTPSSPEAPKTEEVASTTSPETAPEPAPPAPLAPAPTSPAPPPPTPPSSEEIEQAGTAFQFPAPPSTQPPSAPAPPPQSQNPASVVSPNIRASMIGSPYSSPSMGRSQREFNGRVSNSISLPPSVGMASQQVLGKHLSEDFDKLASDDEETRKHMNIIRKVGEFSSKSLPPPPPSGPGSSVPLPPGPPPGSSRPTSTYSNSSGCHPNEDSRVYNHPSQRHAAQHQHQHHQHQHQAPLHQQYYHQNGTDANSPPPPPPLAPEVLALVSATHKTIATILVKLEAYRQALEVSENPKECQLLTVQIKGLMECLKACRETL</sequence>
<feature type="compositionally biased region" description="Pro residues" evidence="1">
    <location>
        <begin position="128"/>
        <end position="154"/>
    </location>
</feature>
<dbReference type="Pfam" id="PF06677">
    <property type="entry name" value="Auto_anti-p27"/>
    <property type="match status" value="2"/>
</dbReference>
<evidence type="ECO:0000313" key="2">
    <source>
        <dbReference type="EMBL" id="KAF9330814.1"/>
    </source>
</evidence>
<feature type="compositionally biased region" description="Basic and acidic residues" evidence="1">
    <location>
        <begin position="586"/>
        <end position="603"/>
    </location>
</feature>
<feature type="compositionally biased region" description="Pro residues" evidence="1">
    <location>
        <begin position="171"/>
        <end position="196"/>
    </location>
</feature>
<dbReference type="AlphaFoldDB" id="A0A9P5SJ87"/>
<comment type="caution">
    <text evidence="2">The sequence shown here is derived from an EMBL/GenBank/DDBJ whole genome shotgun (WGS) entry which is preliminary data.</text>
</comment>
<organism evidence="2 3">
    <name type="scientific">Podila minutissima</name>
    <dbReference type="NCBI Taxonomy" id="64525"/>
    <lineage>
        <taxon>Eukaryota</taxon>
        <taxon>Fungi</taxon>
        <taxon>Fungi incertae sedis</taxon>
        <taxon>Mucoromycota</taxon>
        <taxon>Mortierellomycotina</taxon>
        <taxon>Mortierellomycetes</taxon>
        <taxon>Mortierellales</taxon>
        <taxon>Mortierellaceae</taxon>
        <taxon>Podila</taxon>
    </lineage>
</organism>
<dbReference type="InterPro" id="IPR009563">
    <property type="entry name" value="SSSCA1"/>
</dbReference>
<feature type="compositionally biased region" description="Acidic residues" evidence="1">
    <location>
        <begin position="285"/>
        <end position="295"/>
    </location>
</feature>
<dbReference type="EMBL" id="JAAAUY010000368">
    <property type="protein sequence ID" value="KAF9330814.1"/>
    <property type="molecule type" value="Genomic_DNA"/>
</dbReference>